<dbReference type="STRING" id="1291764.GCA_001311235_03021"/>
<name>A0A2A5RIY9_9LACT</name>
<organism evidence="2 3">
    <name type="scientific">Lactococcus fujiensis JCM 16395</name>
    <dbReference type="NCBI Taxonomy" id="1291764"/>
    <lineage>
        <taxon>Bacteria</taxon>
        <taxon>Bacillati</taxon>
        <taxon>Bacillota</taxon>
        <taxon>Bacilli</taxon>
        <taxon>Lactobacillales</taxon>
        <taxon>Streptococcaceae</taxon>
        <taxon>Lactococcus</taxon>
    </lineage>
</organism>
<sequence>MVDRMLDWVANLPLWQATLFLFGVVFFRAQATFWIGKMMHRGFISTKWGKKNAADPTAILALEKFGWPVIPLSFLTVGLQSVVQIGAGLLDWNWFKYTVAAIPGYLAWGFIYAFGGLALFHSIVNGSIGLLFMAIILIVIFWFGGYYFLKRLKAE</sequence>
<dbReference type="EMBL" id="JXJU01000013">
    <property type="protein sequence ID" value="PCR99069.1"/>
    <property type="molecule type" value="Genomic_DNA"/>
</dbReference>
<feature type="transmembrane region" description="Helical" evidence="1">
    <location>
        <begin position="130"/>
        <end position="149"/>
    </location>
</feature>
<keyword evidence="1" id="KW-0472">Membrane</keyword>
<keyword evidence="1" id="KW-1133">Transmembrane helix</keyword>
<feature type="transmembrane region" description="Helical" evidence="1">
    <location>
        <begin position="12"/>
        <end position="35"/>
    </location>
</feature>
<protein>
    <recommendedName>
        <fullName evidence="4">SNARE associated Golgi protein</fullName>
    </recommendedName>
</protein>
<evidence type="ECO:0000256" key="1">
    <source>
        <dbReference type="SAM" id="Phobius"/>
    </source>
</evidence>
<keyword evidence="1" id="KW-0812">Transmembrane</keyword>
<comment type="caution">
    <text evidence="2">The sequence shown here is derived from an EMBL/GenBank/DDBJ whole genome shotgun (WGS) entry which is preliminary data.</text>
</comment>
<evidence type="ECO:0000313" key="3">
    <source>
        <dbReference type="Proteomes" id="UP000218181"/>
    </source>
</evidence>
<dbReference type="AlphaFoldDB" id="A0A2A5RIY9"/>
<evidence type="ECO:0008006" key="4">
    <source>
        <dbReference type="Google" id="ProtNLM"/>
    </source>
</evidence>
<dbReference type="OrthoDB" id="3426404at2"/>
<evidence type="ECO:0000313" key="2">
    <source>
        <dbReference type="EMBL" id="PCR99069.1"/>
    </source>
</evidence>
<dbReference type="Proteomes" id="UP000218181">
    <property type="component" value="Unassembled WGS sequence"/>
</dbReference>
<keyword evidence="3" id="KW-1185">Reference proteome</keyword>
<proteinExistence type="predicted"/>
<feature type="transmembrane region" description="Helical" evidence="1">
    <location>
        <begin position="105"/>
        <end position="124"/>
    </location>
</feature>
<reference evidence="2 3" key="1">
    <citation type="submission" date="2014-12" db="EMBL/GenBank/DDBJ databases">
        <title>Draft genome sequences of 10 type strains of Lactococcus.</title>
        <authorList>
            <person name="Sun Z."/>
            <person name="Zhong Z."/>
            <person name="Liu W."/>
            <person name="Zhang W."/>
            <person name="Zhang H."/>
        </authorList>
    </citation>
    <scope>NUCLEOTIDE SEQUENCE [LARGE SCALE GENOMIC DNA]</scope>
    <source>
        <strain evidence="2 3">JCM 16395</strain>
    </source>
</reference>
<accession>A0A2A5RIY9</accession>
<dbReference type="RefSeq" id="WP_096818947.1">
    <property type="nucleotide sequence ID" value="NZ_JXJU01000013.1"/>
</dbReference>
<gene>
    <name evidence="2" type="ORF">RT41_GL000513</name>
</gene>